<feature type="region of interest" description="Disordered" evidence="1">
    <location>
        <begin position="482"/>
        <end position="502"/>
    </location>
</feature>
<dbReference type="Proteomes" id="UP001143391">
    <property type="component" value="Unassembled WGS sequence"/>
</dbReference>
<dbReference type="PROSITE" id="PS51257">
    <property type="entry name" value="PROKAR_LIPOPROTEIN"/>
    <property type="match status" value="1"/>
</dbReference>
<feature type="domain" description="DUF5666" evidence="3">
    <location>
        <begin position="198"/>
        <end position="258"/>
    </location>
</feature>
<keyword evidence="2" id="KW-0732">Signal</keyword>
<organism evidence="4 5">
    <name type="scientific">Marinobacter iranensis</name>
    <dbReference type="NCBI Taxonomy" id="2962607"/>
    <lineage>
        <taxon>Bacteria</taxon>
        <taxon>Pseudomonadati</taxon>
        <taxon>Pseudomonadota</taxon>
        <taxon>Gammaproteobacteria</taxon>
        <taxon>Pseudomonadales</taxon>
        <taxon>Marinobacteraceae</taxon>
        <taxon>Marinobacter</taxon>
    </lineage>
</organism>
<dbReference type="EMBL" id="JANCMW010000002">
    <property type="protein sequence ID" value="MDF0749808.1"/>
    <property type="molecule type" value="Genomic_DNA"/>
</dbReference>
<sequence>MNPKSIQSPTRLSLSTLAMGVLAACGGAGSGGIDIADGGIRGTGSSVGPVSGFGSVFVNGVRFDTGDLNGHVQSDDGIDFEGDLDEGMILRIDGEWRDDGQGTADLVEYDDTLRGEIIVAEPWDPATKTAAFNIYGLVVHIDNQTVIKGKSVNDLADDDFVRVSAWRLPNGEFRASLVRVRPDSSSVTFDSENEIEVEGRISNFDPDMCTFTIGSITVECDPEDTTFEGIDISELASNPFVEVEGNFNGNVLWAREIEEDDLRRYRKGDDDDIEFAGPVSAAFDPSENTFEINGLTIRITGDTEFDDGLSSSDLEPDLLIQVEGAFLGDGTVEAEEIALREGESEVEGRVAVNSVNSSEQTLRIGGVLVQVTPLTAIVGEDDRNVDFLDLGGPEEVEVSGIERTTTEGDIYLEAFKVQVDEENADGGFELVGRLRSIDLFAINVLGVSIDINAGTEFDDTTYDNLQDRVDNGERPLIEVEYEEPSNGNFLAEEIELEEDDDD</sequence>
<dbReference type="Pfam" id="PF18914">
    <property type="entry name" value="DUF5666"/>
    <property type="match status" value="4"/>
</dbReference>
<evidence type="ECO:0000313" key="4">
    <source>
        <dbReference type="EMBL" id="MDF0749808.1"/>
    </source>
</evidence>
<feature type="domain" description="DUF5666" evidence="3">
    <location>
        <begin position="131"/>
        <end position="178"/>
    </location>
</feature>
<evidence type="ECO:0000256" key="1">
    <source>
        <dbReference type="SAM" id="MobiDB-lite"/>
    </source>
</evidence>
<evidence type="ECO:0000313" key="5">
    <source>
        <dbReference type="Proteomes" id="UP001143391"/>
    </source>
</evidence>
<feature type="chain" id="PRO_5045132814" evidence="2">
    <location>
        <begin position="24"/>
        <end position="502"/>
    </location>
</feature>
<proteinExistence type="predicted"/>
<feature type="compositionally biased region" description="Acidic residues" evidence="1">
    <location>
        <begin position="492"/>
        <end position="502"/>
    </location>
</feature>
<dbReference type="InterPro" id="IPR043724">
    <property type="entry name" value="DUF5666"/>
</dbReference>
<reference evidence="4" key="1">
    <citation type="submission" date="2022-07" db="EMBL/GenBank/DDBJ databases">
        <title>Marinobacter iranensis a new bacterium isolate from a hipersaline lake in Iran.</title>
        <authorList>
            <person name="Mohammad A.M.A."/>
            <person name="Cristina S.-P."/>
            <person name="Antonio V."/>
        </authorList>
    </citation>
    <scope>NUCLEOTIDE SEQUENCE</scope>
    <source>
        <strain evidence="4">71-i</strain>
    </source>
</reference>
<evidence type="ECO:0000259" key="3">
    <source>
        <dbReference type="Pfam" id="PF18914"/>
    </source>
</evidence>
<dbReference type="RefSeq" id="WP_275705303.1">
    <property type="nucleotide sequence ID" value="NZ_JANCMW010000002.1"/>
</dbReference>
<gene>
    <name evidence="4" type="ORF">NLU14_06155</name>
</gene>
<evidence type="ECO:0000256" key="2">
    <source>
        <dbReference type="SAM" id="SignalP"/>
    </source>
</evidence>
<feature type="signal peptide" evidence="2">
    <location>
        <begin position="1"/>
        <end position="23"/>
    </location>
</feature>
<keyword evidence="5" id="KW-1185">Reference proteome</keyword>
<accession>A0ABT5Y803</accession>
<comment type="caution">
    <text evidence="4">The sequence shown here is derived from an EMBL/GenBank/DDBJ whole genome shotgun (WGS) entry which is preliminary data.</text>
</comment>
<feature type="domain" description="DUF5666" evidence="3">
    <location>
        <begin position="432"/>
        <end position="495"/>
    </location>
</feature>
<feature type="domain" description="DUF5666" evidence="3">
    <location>
        <begin position="277"/>
        <end position="337"/>
    </location>
</feature>
<protein>
    <submittedName>
        <fullName evidence="4">DUF5666 domain-containing protein</fullName>
    </submittedName>
</protein>
<name>A0ABT5Y803_9GAMM</name>